<feature type="domain" description="DUF2489" evidence="2">
    <location>
        <begin position="15"/>
        <end position="141"/>
    </location>
</feature>
<keyword evidence="1" id="KW-0812">Transmembrane</keyword>
<evidence type="ECO:0000313" key="3">
    <source>
        <dbReference type="EMBL" id="NYZ67193.1"/>
    </source>
</evidence>
<name>A0A853I1B2_9GAMM</name>
<keyword evidence="4" id="KW-1185">Reference proteome</keyword>
<reference evidence="3 4" key="1">
    <citation type="submission" date="2020-07" db="EMBL/GenBank/DDBJ databases">
        <title>Endozoicomonas sp. nov., isolated from sediment.</title>
        <authorList>
            <person name="Gu T."/>
        </authorList>
    </citation>
    <scope>NUCLEOTIDE SEQUENCE [LARGE SCALE GENOMIC DNA]</scope>
    <source>
        <strain evidence="3 4">SM1973</strain>
    </source>
</reference>
<accession>A0A853I1B2</accession>
<protein>
    <submittedName>
        <fullName evidence="3">DUF2489 domain-containing protein</fullName>
    </submittedName>
</protein>
<organism evidence="3 4">
    <name type="scientific">Spartinivicinus marinus</name>
    <dbReference type="NCBI Taxonomy" id="2994442"/>
    <lineage>
        <taxon>Bacteria</taxon>
        <taxon>Pseudomonadati</taxon>
        <taxon>Pseudomonadota</taxon>
        <taxon>Gammaproteobacteria</taxon>
        <taxon>Oceanospirillales</taxon>
        <taxon>Zooshikellaceae</taxon>
        <taxon>Spartinivicinus</taxon>
    </lineage>
</organism>
<sequence length="146" mass="16550">MLYTNIFLIFGILIILGLSAWAVVLWREVFANQAKLKQFEKQQKDFLASSIKILALAIANDQLDLTEGAIRLKILLDNIDVNLVKQPDLAVFDTIYNATKHMATHDAREAMQLSLKIQQDSERTDLEEQYGEAIKAAAKKLLSTRF</sequence>
<evidence type="ECO:0000256" key="1">
    <source>
        <dbReference type="SAM" id="Phobius"/>
    </source>
</evidence>
<dbReference type="EMBL" id="JACCKB010000022">
    <property type="protein sequence ID" value="NYZ67193.1"/>
    <property type="molecule type" value="Genomic_DNA"/>
</dbReference>
<dbReference type="RefSeq" id="WP_180569217.1">
    <property type="nucleotide sequence ID" value="NZ_JACCKB010000022.1"/>
</dbReference>
<dbReference type="Pfam" id="PF10675">
    <property type="entry name" value="DUF2489"/>
    <property type="match status" value="1"/>
</dbReference>
<feature type="transmembrane region" description="Helical" evidence="1">
    <location>
        <begin position="6"/>
        <end position="26"/>
    </location>
</feature>
<gene>
    <name evidence="3" type="ORF">H0A36_14340</name>
</gene>
<dbReference type="AlphaFoldDB" id="A0A853I1B2"/>
<evidence type="ECO:0000313" key="4">
    <source>
        <dbReference type="Proteomes" id="UP000569732"/>
    </source>
</evidence>
<dbReference type="Proteomes" id="UP000569732">
    <property type="component" value="Unassembled WGS sequence"/>
</dbReference>
<dbReference type="InterPro" id="IPR019617">
    <property type="entry name" value="DUF2489"/>
</dbReference>
<proteinExistence type="predicted"/>
<keyword evidence="1" id="KW-0472">Membrane</keyword>
<evidence type="ECO:0000259" key="2">
    <source>
        <dbReference type="Pfam" id="PF10675"/>
    </source>
</evidence>
<comment type="caution">
    <text evidence="3">The sequence shown here is derived from an EMBL/GenBank/DDBJ whole genome shotgun (WGS) entry which is preliminary data.</text>
</comment>
<keyword evidence="1" id="KW-1133">Transmembrane helix</keyword>